<reference evidence="13" key="1">
    <citation type="submission" date="2015-07" db="EMBL/GenBank/DDBJ databases">
        <title>Transcriptome Assembly of Anthurium amnicola.</title>
        <authorList>
            <person name="Suzuki J."/>
        </authorList>
    </citation>
    <scope>NUCLEOTIDE SEQUENCE</scope>
</reference>
<dbReference type="GO" id="GO:0006744">
    <property type="term" value="P:ubiquinone biosynthetic process"/>
    <property type="evidence" value="ECO:0007669"/>
    <property type="project" value="TreeGrafter"/>
</dbReference>
<dbReference type="GO" id="GO:0005739">
    <property type="term" value="C:mitochondrion"/>
    <property type="evidence" value="ECO:0007669"/>
    <property type="project" value="UniProtKB-SubCell"/>
</dbReference>
<evidence type="ECO:0000256" key="3">
    <source>
        <dbReference type="ARBA" id="ARBA00006706"/>
    </source>
</evidence>
<dbReference type="PROSITE" id="PS00723">
    <property type="entry name" value="POLYPRENYL_SYNTHASE_1"/>
    <property type="match status" value="1"/>
</dbReference>
<dbReference type="InterPro" id="IPR033749">
    <property type="entry name" value="Polyprenyl_synt_CS"/>
</dbReference>
<evidence type="ECO:0000313" key="12">
    <source>
        <dbReference type="EMBL" id="JAT46253.1"/>
    </source>
</evidence>
<keyword evidence="7" id="KW-0496">Mitochondrion</keyword>
<dbReference type="PANTHER" id="PTHR12001:SF69">
    <property type="entry name" value="ALL TRANS-POLYPRENYL-DIPHOSPHATE SYNTHASE PDSS1"/>
    <property type="match status" value="1"/>
</dbReference>
<dbReference type="EMBL" id="GDJX01027486">
    <property type="protein sequence ID" value="JAT40450.1"/>
    <property type="molecule type" value="Transcribed_RNA"/>
</dbReference>
<evidence type="ECO:0000313" key="13">
    <source>
        <dbReference type="EMBL" id="JAT54815.1"/>
    </source>
</evidence>
<feature type="compositionally biased region" description="Low complexity" evidence="10">
    <location>
        <begin position="23"/>
        <end position="36"/>
    </location>
</feature>
<dbReference type="GO" id="GO:0004659">
    <property type="term" value="F:prenyltransferase activity"/>
    <property type="evidence" value="ECO:0007669"/>
    <property type="project" value="InterPro"/>
</dbReference>
<keyword evidence="6" id="KW-0460">Magnesium</keyword>
<name>A0A1D1YJJ5_9ARAE</name>
<dbReference type="EMBL" id="GDJX01013121">
    <property type="protein sequence ID" value="JAT54815.1"/>
    <property type="molecule type" value="Transcribed_RNA"/>
</dbReference>
<keyword evidence="4 9" id="KW-0808">Transferase</keyword>
<evidence type="ECO:0000256" key="6">
    <source>
        <dbReference type="ARBA" id="ARBA00022842"/>
    </source>
</evidence>
<dbReference type="SFLD" id="SFLDS00005">
    <property type="entry name" value="Isoprenoid_Synthase_Type_I"/>
    <property type="match status" value="1"/>
</dbReference>
<evidence type="ECO:0000256" key="4">
    <source>
        <dbReference type="ARBA" id="ARBA00022679"/>
    </source>
</evidence>
<evidence type="ECO:0000313" key="11">
    <source>
        <dbReference type="EMBL" id="JAT40450.1"/>
    </source>
</evidence>
<evidence type="ECO:0000256" key="2">
    <source>
        <dbReference type="ARBA" id="ARBA00004173"/>
    </source>
</evidence>
<dbReference type="AlphaFoldDB" id="A0A1D1YJJ5"/>
<dbReference type="EMBL" id="GDJX01021683">
    <property type="protein sequence ID" value="JAT46253.1"/>
    <property type="molecule type" value="Transcribed_RNA"/>
</dbReference>
<dbReference type="SUPFAM" id="SSF48576">
    <property type="entry name" value="Terpenoid synthases"/>
    <property type="match status" value="1"/>
</dbReference>
<dbReference type="Pfam" id="PF00348">
    <property type="entry name" value="polyprenyl_synt"/>
    <property type="match status" value="1"/>
</dbReference>
<dbReference type="Gene3D" id="1.10.600.10">
    <property type="entry name" value="Farnesyl Diphosphate Synthase"/>
    <property type="match status" value="1"/>
</dbReference>
<dbReference type="GO" id="GO:1990234">
    <property type="term" value="C:transferase complex"/>
    <property type="evidence" value="ECO:0007669"/>
    <property type="project" value="TreeGrafter"/>
</dbReference>
<proteinExistence type="inferred from homology"/>
<dbReference type="PROSITE" id="PS00444">
    <property type="entry name" value="POLYPRENYL_SYNTHASE_2"/>
    <property type="match status" value="1"/>
</dbReference>
<keyword evidence="5" id="KW-0479">Metal-binding</keyword>
<evidence type="ECO:0000256" key="8">
    <source>
        <dbReference type="ARBA" id="ARBA00023229"/>
    </source>
</evidence>
<organism evidence="13">
    <name type="scientific">Anthurium amnicola</name>
    <dbReference type="NCBI Taxonomy" id="1678845"/>
    <lineage>
        <taxon>Eukaryota</taxon>
        <taxon>Viridiplantae</taxon>
        <taxon>Streptophyta</taxon>
        <taxon>Embryophyta</taxon>
        <taxon>Tracheophyta</taxon>
        <taxon>Spermatophyta</taxon>
        <taxon>Magnoliopsida</taxon>
        <taxon>Liliopsida</taxon>
        <taxon>Araceae</taxon>
        <taxon>Pothoideae</taxon>
        <taxon>Potheae</taxon>
        <taxon>Anthurium</taxon>
    </lineage>
</organism>
<dbReference type="FunFam" id="1.10.600.10:FF:000015">
    <property type="entry name" value="Solanesyl diphosphate synthase 3, chloroplastic/mitochondrial"/>
    <property type="match status" value="1"/>
</dbReference>
<keyword evidence="8" id="KW-0414">Isoprene biosynthesis</keyword>
<evidence type="ECO:0000256" key="7">
    <source>
        <dbReference type="ARBA" id="ARBA00023128"/>
    </source>
</evidence>
<gene>
    <name evidence="13" type="primary">SPS1_9</name>
    <name evidence="11" type="synonym">SPS1_1</name>
    <name evidence="12" type="synonym">SPS1_11</name>
    <name evidence="13" type="ORF">g.62723</name>
    <name evidence="11" type="ORF">g.62725</name>
    <name evidence="12" type="ORF">g.62729</name>
</gene>
<dbReference type="InterPro" id="IPR008949">
    <property type="entry name" value="Isoprenoid_synthase_dom_sf"/>
</dbReference>
<comment type="similarity">
    <text evidence="3 9">Belongs to the FPP/GGPP synthase family.</text>
</comment>
<accession>A0A1D1YJJ5</accession>
<dbReference type="CDD" id="cd00685">
    <property type="entry name" value="Trans_IPPS_HT"/>
    <property type="match status" value="1"/>
</dbReference>
<feature type="region of interest" description="Disordered" evidence="10">
    <location>
        <begin position="18"/>
        <end position="41"/>
    </location>
</feature>
<comment type="cofactor">
    <cofactor evidence="1">
        <name>Mg(2+)</name>
        <dbReference type="ChEBI" id="CHEBI:18420"/>
    </cofactor>
</comment>
<evidence type="ECO:0000256" key="10">
    <source>
        <dbReference type="SAM" id="MobiDB-lite"/>
    </source>
</evidence>
<dbReference type="GO" id="GO:0008299">
    <property type="term" value="P:isoprenoid biosynthetic process"/>
    <property type="evidence" value="ECO:0007669"/>
    <property type="project" value="UniProtKB-KW"/>
</dbReference>
<evidence type="ECO:0000256" key="9">
    <source>
        <dbReference type="RuleBase" id="RU004466"/>
    </source>
</evidence>
<evidence type="ECO:0000256" key="5">
    <source>
        <dbReference type="ARBA" id="ARBA00022723"/>
    </source>
</evidence>
<dbReference type="PANTHER" id="PTHR12001">
    <property type="entry name" value="GERANYLGERANYL PYROPHOSPHATE SYNTHASE"/>
    <property type="match status" value="1"/>
</dbReference>
<dbReference type="GO" id="GO:0046872">
    <property type="term" value="F:metal ion binding"/>
    <property type="evidence" value="ECO:0007669"/>
    <property type="project" value="UniProtKB-KW"/>
</dbReference>
<evidence type="ECO:0000256" key="1">
    <source>
        <dbReference type="ARBA" id="ARBA00001946"/>
    </source>
</evidence>
<protein>
    <submittedName>
        <fullName evidence="13">Solanesyl-diphosphate synthase 1, mitochondrial</fullName>
    </submittedName>
</protein>
<comment type="subcellular location">
    <subcellularLocation>
        <location evidence="2">Mitochondrion</location>
    </subcellularLocation>
</comment>
<sequence length="440" mass="48194">MGLWRRLLRNAISLRSPPQRTLPTAVASPSPSRTPAAPLPIRPLAGSAASARRVDGFYSPLGSVAPQVLSCRSTYHWSYRAFHDAGYQIHQDRSPKEEPLDPFSLVADELSILANNLRSMVVAKVPKLASAAEYFFKMGVEGKRFRPTVLLLMASALNMPLPNSAVDGVLYSLPKDMRAKQQCIAEITEMIHVASLLHDDVLDDAETRRGIGSLNLVMGNKLAVLAGDFLLSRACVALASLKNTEVVSLLATVVEHLVTGETMQMTTTSEQRRSLEYYLEKTYYKTASLISNSCKAIALLAGQTTEVSMLAYDYGRNLGLAYQLIDDVLDFTGTSTSLGKGSLSDISHGIITAPILFAMEEFPQLQEVVDRGFENPANIDVALDYLGKSQGIQRTRDLASEHANRAAEAIELLPESDDEDVLISRRALVDLTRRVITRTK</sequence>
<dbReference type="InterPro" id="IPR000092">
    <property type="entry name" value="Polyprenyl_synt"/>
</dbReference>